<proteinExistence type="predicted"/>
<dbReference type="AlphaFoldDB" id="A0A7D9EKQ5"/>
<evidence type="ECO:0000313" key="2">
    <source>
        <dbReference type="Proteomes" id="UP001152795"/>
    </source>
</evidence>
<evidence type="ECO:0000313" key="1">
    <source>
        <dbReference type="EMBL" id="CAB4012812.1"/>
    </source>
</evidence>
<dbReference type="EMBL" id="CACRXK020007640">
    <property type="protein sequence ID" value="CAB4012812.1"/>
    <property type="molecule type" value="Genomic_DNA"/>
</dbReference>
<reference evidence="1" key="1">
    <citation type="submission" date="2020-04" db="EMBL/GenBank/DDBJ databases">
        <authorList>
            <person name="Alioto T."/>
            <person name="Alioto T."/>
            <person name="Gomez Garrido J."/>
        </authorList>
    </citation>
    <scope>NUCLEOTIDE SEQUENCE</scope>
    <source>
        <strain evidence="1">A484AB</strain>
    </source>
</reference>
<comment type="caution">
    <text evidence="1">The sequence shown here is derived from an EMBL/GenBank/DDBJ whole genome shotgun (WGS) entry which is preliminary data.</text>
</comment>
<name>A0A7D9EKQ5_PARCT</name>
<accession>A0A7D9EKQ5</accession>
<gene>
    <name evidence="1" type="ORF">PACLA_8A007960</name>
</gene>
<sequence>MADLQSCDHFNRAAKFEFSRGESYIQQCRGQCFRRWAMREELISKLDGSEQR</sequence>
<organism evidence="1 2">
    <name type="scientific">Paramuricea clavata</name>
    <name type="common">Red gorgonian</name>
    <name type="synonym">Violescent sea-whip</name>
    <dbReference type="NCBI Taxonomy" id="317549"/>
    <lineage>
        <taxon>Eukaryota</taxon>
        <taxon>Metazoa</taxon>
        <taxon>Cnidaria</taxon>
        <taxon>Anthozoa</taxon>
        <taxon>Octocorallia</taxon>
        <taxon>Malacalcyonacea</taxon>
        <taxon>Plexauridae</taxon>
        <taxon>Paramuricea</taxon>
    </lineage>
</organism>
<keyword evidence="2" id="KW-1185">Reference proteome</keyword>
<protein>
    <submittedName>
        <fullName evidence="1">Uncharacterized protein</fullName>
    </submittedName>
</protein>
<dbReference type="Proteomes" id="UP001152795">
    <property type="component" value="Unassembled WGS sequence"/>
</dbReference>
<feature type="non-terminal residue" evidence="1">
    <location>
        <position position="1"/>
    </location>
</feature>